<proteinExistence type="predicted"/>
<evidence type="ECO:0000313" key="6">
    <source>
        <dbReference type="Proteomes" id="UP000772434"/>
    </source>
</evidence>
<feature type="region of interest" description="Disordered" evidence="2">
    <location>
        <begin position="250"/>
        <end position="417"/>
    </location>
</feature>
<feature type="domain" description="Rab-GAP TBC" evidence="4">
    <location>
        <begin position="21"/>
        <end position="203"/>
    </location>
</feature>
<keyword evidence="1" id="KW-0343">GTPase activation</keyword>
<evidence type="ECO:0000256" key="1">
    <source>
        <dbReference type="ARBA" id="ARBA00022468"/>
    </source>
</evidence>
<dbReference type="EMBL" id="JADNRY010000004">
    <property type="protein sequence ID" value="KAF9077239.1"/>
    <property type="molecule type" value="Genomic_DNA"/>
</dbReference>
<keyword evidence="3" id="KW-1133">Transmembrane helix</keyword>
<evidence type="ECO:0000259" key="4">
    <source>
        <dbReference type="PROSITE" id="PS50086"/>
    </source>
</evidence>
<feature type="compositionally biased region" description="Acidic residues" evidence="2">
    <location>
        <begin position="298"/>
        <end position="316"/>
    </location>
</feature>
<dbReference type="OrthoDB" id="206700at2759"/>
<feature type="region of interest" description="Disordered" evidence="2">
    <location>
        <begin position="527"/>
        <end position="552"/>
    </location>
</feature>
<dbReference type="SMART" id="SM00164">
    <property type="entry name" value="TBC"/>
    <property type="match status" value="1"/>
</dbReference>
<feature type="compositionally biased region" description="Low complexity" evidence="2">
    <location>
        <begin position="365"/>
        <end position="375"/>
    </location>
</feature>
<feature type="compositionally biased region" description="Acidic residues" evidence="2">
    <location>
        <begin position="266"/>
        <end position="278"/>
    </location>
</feature>
<organism evidence="5 6">
    <name type="scientific">Rhodocollybia butyracea</name>
    <dbReference type="NCBI Taxonomy" id="206335"/>
    <lineage>
        <taxon>Eukaryota</taxon>
        <taxon>Fungi</taxon>
        <taxon>Dikarya</taxon>
        <taxon>Basidiomycota</taxon>
        <taxon>Agaricomycotina</taxon>
        <taxon>Agaricomycetes</taxon>
        <taxon>Agaricomycetidae</taxon>
        <taxon>Agaricales</taxon>
        <taxon>Marasmiineae</taxon>
        <taxon>Omphalotaceae</taxon>
        <taxon>Rhodocollybia</taxon>
    </lineage>
</organism>
<dbReference type="AlphaFoldDB" id="A0A9P5UFF8"/>
<dbReference type="Proteomes" id="UP000772434">
    <property type="component" value="Unassembled WGS sequence"/>
</dbReference>
<feature type="compositionally biased region" description="Low complexity" evidence="2">
    <location>
        <begin position="449"/>
        <end position="462"/>
    </location>
</feature>
<dbReference type="GO" id="GO:0005789">
    <property type="term" value="C:endoplasmic reticulum membrane"/>
    <property type="evidence" value="ECO:0007669"/>
    <property type="project" value="TreeGrafter"/>
</dbReference>
<dbReference type="Pfam" id="PF00566">
    <property type="entry name" value="RabGAP-TBC"/>
    <property type="match status" value="1"/>
</dbReference>
<feature type="transmembrane region" description="Helical" evidence="3">
    <location>
        <begin position="568"/>
        <end position="588"/>
    </location>
</feature>
<keyword evidence="3" id="KW-0472">Membrane</keyword>
<dbReference type="GO" id="GO:0005096">
    <property type="term" value="F:GTPase activator activity"/>
    <property type="evidence" value="ECO:0007669"/>
    <property type="project" value="UniProtKB-KW"/>
</dbReference>
<feature type="region of interest" description="Disordered" evidence="2">
    <location>
        <begin position="440"/>
        <end position="474"/>
    </location>
</feature>
<dbReference type="SUPFAM" id="SSF47923">
    <property type="entry name" value="Ypt/Rab-GAP domain of gyp1p"/>
    <property type="match status" value="2"/>
</dbReference>
<protein>
    <submittedName>
        <fullName evidence="5">Rab-GTPase-TBC domain-containing protein</fullName>
    </submittedName>
</protein>
<sequence length="619" mass="67312">MASLYDATFWQHARAQSLKPGGFGKYRVKYWTKLLNVTADNEESTAQFATLPKHADERQIRLDTDRSFVMYPDGDVQDYQETLNELIVHIFRKHTSLSYFQGFHDIITVILLTLPPDLRFPCAEKVSLHMTRDAMGSGLEPVLGLLRFLSKLVGTADPQLAGLLKQAAPLPYFALSHLLTMFAHDVPTLPLIQHIFDYLLARPPIAVVYLAAAMMLERKDELLAFASDEDGDLGMLHSLLGALPRLSDDVEEPVAKSSSHPVETALDNEETVAGDGDESGSRALDNEESFSSSASDVTDSDTLADSEPYSESETETGSDNGDNLYTKRLPSIPSHSPSPSYSVTPTLSTTLEPSQTEVQPPPSHPTYSPTSSPTKLPLPPADTLNLSSPSPTLHSRDSSSSSSSSEPDTHDTLNSAKKRHIPLSTLLCAADTLLDTYPPYPEYPQSIRSPSSTSSVEPSTDTDTADLSSEPNDASQFQIQNTSLIPLLASTMGPLSVVYTWSEDPAGLPRDADAANMVHDTSQLVYPWDPSLDEDQAEDQPSSGEDKKVQRQRRSKLPLPLLLRRSEVVIGAGAGAVLVLAIALAVFGNRGTGGWRSERFPLERVLGFLGAWGALLGWG</sequence>
<keyword evidence="6" id="KW-1185">Reference proteome</keyword>
<feature type="compositionally biased region" description="Low complexity" evidence="2">
    <location>
        <begin position="330"/>
        <end position="350"/>
    </location>
</feature>
<dbReference type="PANTHER" id="PTHR20913">
    <property type="entry name" value="TBC1 DOMAIN FAMILY MEMBER 20/GTPASE"/>
    <property type="match status" value="1"/>
</dbReference>
<evidence type="ECO:0000256" key="2">
    <source>
        <dbReference type="SAM" id="MobiDB-lite"/>
    </source>
</evidence>
<name>A0A9P5UFF8_9AGAR</name>
<dbReference type="Gene3D" id="1.10.472.80">
    <property type="entry name" value="Ypt/Rab-GAP domain of gyp1p, domain 3"/>
    <property type="match status" value="1"/>
</dbReference>
<dbReference type="InterPro" id="IPR000195">
    <property type="entry name" value="Rab-GAP-TBC_dom"/>
</dbReference>
<keyword evidence="3" id="KW-0812">Transmembrane</keyword>
<feature type="compositionally biased region" description="Low complexity" evidence="2">
    <location>
        <begin position="387"/>
        <end position="406"/>
    </location>
</feature>
<accession>A0A9P5UFF8</accession>
<reference evidence="5" key="1">
    <citation type="submission" date="2020-11" db="EMBL/GenBank/DDBJ databases">
        <authorList>
            <consortium name="DOE Joint Genome Institute"/>
            <person name="Ahrendt S."/>
            <person name="Riley R."/>
            <person name="Andreopoulos W."/>
            <person name="Labutti K."/>
            <person name="Pangilinan J."/>
            <person name="Ruiz-Duenas F.J."/>
            <person name="Barrasa J.M."/>
            <person name="Sanchez-Garcia M."/>
            <person name="Camarero S."/>
            <person name="Miyauchi S."/>
            <person name="Serrano A."/>
            <person name="Linde D."/>
            <person name="Babiker R."/>
            <person name="Drula E."/>
            <person name="Ayuso-Fernandez I."/>
            <person name="Pacheco R."/>
            <person name="Padilla G."/>
            <person name="Ferreira P."/>
            <person name="Barriuso J."/>
            <person name="Kellner H."/>
            <person name="Castanera R."/>
            <person name="Alfaro M."/>
            <person name="Ramirez L."/>
            <person name="Pisabarro A.G."/>
            <person name="Kuo A."/>
            <person name="Tritt A."/>
            <person name="Lipzen A."/>
            <person name="He G."/>
            <person name="Yan M."/>
            <person name="Ng V."/>
            <person name="Cullen D."/>
            <person name="Martin F."/>
            <person name="Rosso M.-N."/>
            <person name="Henrissat B."/>
            <person name="Hibbett D."/>
            <person name="Martinez A.T."/>
            <person name="Grigoriev I.V."/>
        </authorList>
    </citation>
    <scope>NUCLEOTIDE SEQUENCE</scope>
    <source>
        <strain evidence="5">AH 40177</strain>
    </source>
</reference>
<feature type="compositionally biased region" description="Polar residues" evidence="2">
    <location>
        <begin position="465"/>
        <end position="474"/>
    </location>
</feature>
<dbReference type="PROSITE" id="PS50086">
    <property type="entry name" value="TBC_RABGAP"/>
    <property type="match status" value="1"/>
</dbReference>
<comment type="caution">
    <text evidence="5">The sequence shown here is derived from an EMBL/GenBank/DDBJ whole genome shotgun (WGS) entry which is preliminary data.</text>
</comment>
<dbReference type="InterPro" id="IPR035969">
    <property type="entry name" value="Rab-GAP_TBC_sf"/>
</dbReference>
<dbReference type="Gene3D" id="1.10.8.1310">
    <property type="match status" value="1"/>
</dbReference>
<dbReference type="PANTHER" id="PTHR20913:SF7">
    <property type="entry name" value="RE60063P"/>
    <property type="match status" value="1"/>
</dbReference>
<dbReference type="GO" id="GO:0006888">
    <property type="term" value="P:endoplasmic reticulum to Golgi vesicle-mediated transport"/>
    <property type="evidence" value="ECO:0007669"/>
    <property type="project" value="TreeGrafter"/>
</dbReference>
<gene>
    <name evidence="5" type="ORF">BDP27DRAFT_1283163</name>
</gene>
<evidence type="ECO:0000256" key="3">
    <source>
        <dbReference type="SAM" id="Phobius"/>
    </source>
</evidence>
<dbReference type="InterPro" id="IPR045913">
    <property type="entry name" value="TBC20/Gyp8-like"/>
</dbReference>
<evidence type="ECO:0000313" key="5">
    <source>
        <dbReference type="EMBL" id="KAF9077239.1"/>
    </source>
</evidence>